<dbReference type="Proteomes" id="UP001139336">
    <property type="component" value="Unassembled WGS sequence"/>
</dbReference>
<organism evidence="3 4">
    <name type="scientific">Corynebacterium uropygiale</name>
    <dbReference type="NCBI Taxonomy" id="1775911"/>
    <lineage>
        <taxon>Bacteria</taxon>
        <taxon>Bacillati</taxon>
        <taxon>Actinomycetota</taxon>
        <taxon>Actinomycetes</taxon>
        <taxon>Mycobacteriales</taxon>
        <taxon>Corynebacteriaceae</taxon>
        <taxon>Corynebacterium</taxon>
    </lineage>
</organism>
<feature type="compositionally biased region" description="Basic and acidic residues" evidence="1">
    <location>
        <begin position="84"/>
        <end position="100"/>
    </location>
</feature>
<evidence type="ECO:0000256" key="1">
    <source>
        <dbReference type="SAM" id="MobiDB-lite"/>
    </source>
</evidence>
<dbReference type="NCBIfam" id="TIGR03931">
    <property type="entry name" value="T7SS_Rv3446c"/>
    <property type="match status" value="1"/>
</dbReference>
<evidence type="ECO:0000256" key="2">
    <source>
        <dbReference type="SAM" id="Phobius"/>
    </source>
</evidence>
<keyword evidence="2" id="KW-0472">Membrane</keyword>
<keyword evidence="2" id="KW-1133">Transmembrane helix</keyword>
<proteinExistence type="predicted"/>
<feature type="region of interest" description="Disordered" evidence="1">
    <location>
        <begin position="84"/>
        <end position="156"/>
    </location>
</feature>
<feature type="compositionally biased region" description="Acidic residues" evidence="1">
    <location>
        <begin position="117"/>
        <end position="128"/>
    </location>
</feature>
<accession>A0A9X1QMF4</accession>
<dbReference type="RefSeq" id="WP_236117736.1">
    <property type="nucleotide sequence ID" value="NZ_JAKGSI010000001.1"/>
</dbReference>
<protein>
    <submittedName>
        <fullName evidence="3">Type VII secretion-associated protein</fullName>
    </submittedName>
</protein>
<dbReference type="AlphaFoldDB" id="A0A9X1QMF4"/>
<feature type="compositionally biased region" description="Basic residues" evidence="1">
    <location>
        <begin position="133"/>
        <end position="149"/>
    </location>
</feature>
<sequence>MTDTLHVMVTVLDTATIIEGPETVYRYDLPGTGVREGWATEGVITQIRDSTGPHWPDIDVCIDAEESTAHSLREALRDHGIHARWIHDEDTMPREAEGRSPDSGPPTLAPATSEEFLPWEEDELDDEPPLSRGRARPAQHGSPRRRPGRPRGDDASRWKSPLVLAAAVVIPICLVVSWWGLSHAFSSADAAAPPALPEAGQPATTETQGKGTSSSPPEETPPLPLRHGDIELTLPAGFRFVEDNGALRAEGEDPDVRIHLAVDPVHGVPAAEVRKEILRMVEDTEALTLSTDDPAGAITYVEDPGDHSRVEWTTWIAEGMQFSVGCHHRTGQFTMPQRAACRMAVDSLHRAGNPKPSKTV</sequence>
<keyword evidence="4" id="KW-1185">Reference proteome</keyword>
<feature type="compositionally biased region" description="Low complexity" evidence="1">
    <location>
        <begin position="192"/>
        <end position="203"/>
    </location>
</feature>
<feature type="region of interest" description="Disordered" evidence="1">
    <location>
        <begin position="192"/>
        <end position="228"/>
    </location>
</feature>
<comment type="caution">
    <text evidence="3">The sequence shown here is derived from an EMBL/GenBank/DDBJ whole genome shotgun (WGS) entry which is preliminary data.</text>
</comment>
<reference evidence="3" key="1">
    <citation type="submission" date="2022-01" db="EMBL/GenBank/DDBJ databases">
        <title>Corynebacterium sp. nov isolated from isolated from the feces of the greater white-fronted geese (Anser albifrons) at Poyang Lake, PR China.</title>
        <authorList>
            <person name="Liu Q."/>
        </authorList>
    </citation>
    <scope>NUCLEOTIDE SEQUENCE</scope>
    <source>
        <strain evidence="3">JCM 32435</strain>
    </source>
</reference>
<dbReference type="InterPro" id="IPR023840">
    <property type="entry name" value="T7SS_Rv3446c"/>
</dbReference>
<evidence type="ECO:0000313" key="3">
    <source>
        <dbReference type="EMBL" id="MCF4005949.1"/>
    </source>
</evidence>
<evidence type="ECO:0000313" key="4">
    <source>
        <dbReference type="Proteomes" id="UP001139336"/>
    </source>
</evidence>
<keyword evidence="2" id="KW-0812">Transmembrane</keyword>
<gene>
    <name evidence="3" type="ORF">L1O03_02000</name>
</gene>
<feature type="transmembrane region" description="Helical" evidence="2">
    <location>
        <begin position="161"/>
        <end position="181"/>
    </location>
</feature>
<dbReference type="EMBL" id="JAKGSI010000001">
    <property type="protein sequence ID" value="MCF4005949.1"/>
    <property type="molecule type" value="Genomic_DNA"/>
</dbReference>
<name>A0A9X1QMF4_9CORY</name>